<evidence type="ECO:0000313" key="2">
    <source>
        <dbReference type="EMBL" id="GAA4561577.1"/>
    </source>
</evidence>
<keyword evidence="3" id="KW-1185">Reference proteome</keyword>
<evidence type="ECO:0000313" key="3">
    <source>
        <dbReference type="Proteomes" id="UP001500307"/>
    </source>
</evidence>
<proteinExistence type="predicted"/>
<keyword evidence="1" id="KW-1133">Transmembrane helix</keyword>
<reference evidence="3" key="1">
    <citation type="journal article" date="2019" name="Int. J. Syst. Evol. Microbiol.">
        <title>The Global Catalogue of Microorganisms (GCM) 10K type strain sequencing project: providing services to taxonomists for standard genome sequencing and annotation.</title>
        <authorList>
            <consortium name="The Broad Institute Genomics Platform"/>
            <consortium name="The Broad Institute Genome Sequencing Center for Infectious Disease"/>
            <person name="Wu L."/>
            <person name="Ma J."/>
        </authorList>
    </citation>
    <scope>NUCLEOTIDE SEQUENCE [LARGE SCALE GENOMIC DNA]</scope>
    <source>
        <strain evidence="3">JCM 3175</strain>
    </source>
</reference>
<comment type="caution">
    <text evidence="2">The sequence shown here is derived from an EMBL/GenBank/DDBJ whole genome shotgun (WGS) entry which is preliminary data.</text>
</comment>
<dbReference type="EMBL" id="BAABGU010000001">
    <property type="protein sequence ID" value="GAA4561577.1"/>
    <property type="molecule type" value="Genomic_DNA"/>
</dbReference>
<sequence>MRIGNVEIRPLGGGLGCLLMIFFSLVASIVLTVLLNLLL</sequence>
<protein>
    <submittedName>
        <fullName evidence="2">Uncharacterized protein</fullName>
    </submittedName>
</protein>
<dbReference type="Proteomes" id="UP001500307">
    <property type="component" value="Unassembled WGS sequence"/>
</dbReference>
<keyword evidence="1" id="KW-0812">Transmembrane</keyword>
<gene>
    <name evidence="2" type="ORF">GCM10023176_00490</name>
</gene>
<feature type="transmembrane region" description="Helical" evidence="1">
    <location>
        <begin position="12"/>
        <end position="38"/>
    </location>
</feature>
<name>A0ABP8S4W3_9ACTN</name>
<organism evidence="2 3">
    <name type="scientific">Micromonospora coerulea</name>
    <dbReference type="NCBI Taxonomy" id="47856"/>
    <lineage>
        <taxon>Bacteria</taxon>
        <taxon>Bacillati</taxon>
        <taxon>Actinomycetota</taxon>
        <taxon>Actinomycetes</taxon>
        <taxon>Micromonosporales</taxon>
        <taxon>Micromonosporaceae</taxon>
        <taxon>Micromonospora</taxon>
    </lineage>
</organism>
<keyword evidence="1" id="KW-0472">Membrane</keyword>
<accession>A0ABP8S4W3</accession>
<evidence type="ECO:0000256" key="1">
    <source>
        <dbReference type="SAM" id="Phobius"/>
    </source>
</evidence>